<evidence type="ECO:0000256" key="3">
    <source>
        <dbReference type="ARBA" id="ARBA00023004"/>
    </source>
</evidence>
<evidence type="ECO:0000256" key="2">
    <source>
        <dbReference type="ARBA" id="ARBA00023002"/>
    </source>
</evidence>
<organism evidence="6 7">
    <name type="scientific">Actinoplanes sichuanensis</name>
    <dbReference type="NCBI Taxonomy" id="512349"/>
    <lineage>
        <taxon>Bacteria</taxon>
        <taxon>Bacillati</taxon>
        <taxon>Actinomycetota</taxon>
        <taxon>Actinomycetes</taxon>
        <taxon>Micromonosporales</taxon>
        <taxon>Micromonosporaceae</taxon>
        <taxon>Actinoplanes</taxon>
    </lineage>
</organism>
<dbReference type="InterPro" id="IPR042098">
    <property type="entry name" value="TauD-like_sf"/>
</dbReference>
<sequence length="327" mass="36172">MVLPAHLRYPLIQRPEQLSARPSADLAEVIAANRDDLTARLRDVGAVLFRGFAPGSAERLDAMVRAMGGEPLQYHDAATPRTEVGGRVYTSTDYPPAEVIEQHNEACYGADWPRYLYFGCAVAAATGGATPLVDTRALVAVLPEDLVDRLRKSGVRYVRTYHPRIGLKWQQAFGTEDRAEAEAWCASRDTTIDWLPGGVVQTSTVRPALVRHPDTGEECWFNQVVAFHPASLPRDLREGLGRVLAPEMFPKQVQFGDGTPIPAETVDLIREAEQPIRAAERWQAHDVLIVDNLLMSHGRESFTGSRRVLVAMSHAMTWNEIDVEVAA</sequence>
<protein>
    <submittedName>
        <fullName evidence="6">TauD/TfdA family dioxygenase</fullName>
    </submittedName>
</protein>
<keyword evidence="7" id="KW-1185">Reference proteome</keyword>
<evidence type="ECO:0000256" key="1">
    <source>
        <dbReference type="ARBA" id="ARBA00001954"/>
    </source>
</evidence>
<keyword evidence="2" id="KW-0560">Oxidoreductase</keyword>
<evidence type="ECO:0000313" key="6">
    <source>
        <dbReference type="EMBL" id="MFD1371839.1"/>
    </source>
</evidence>
<keyword evidence="3" id="KW-0408">Iron</keyword>
<dbReference type="Pfam" id="PF02668">
    <property type="entry name" value="TauD"/>
    <property type="match status" value="1"/>
</dbReference>
<dbReference type="InterPro" id="IPR003819">
    <property type="entry name" value="TauD/TfdA-like"/>
</dbReference>
<reference evidence="7" key="1">
    <citation type="journal article" date="2019" name="Int. J. Syst. Evol. Microbiol.">
        <title>The Global Catalogue of Microorganisms (GCM) 10K type strain sequencing project: providing services to taxonomists for standard genome sequencing and annotation.</title>
        <authorList>
            <consortium name="The Broad Institute Genomics Platform"/>
            <consortium name="The Broad Institute Genome Sequencing Center for Infectious Disease"/>
            <person name="Wu L."/>
            <person name="Ma J."/>
        </authorList>
    </citation>
    <scope>NUCLEOTIDE SEQUENCE [LARGE SCALE GENOMIC DNA]</scope>
    <source>
        <strain evidence="7">CCM 7526</strain>
    </source>
</reference>
<accession>A0ABW4AM41</accession>
<comment type="cofactor">
    <cofactor evidence="1">
        <name>Fe(2+)</name>
        <dbReference type="ChEBI" id="CHEBI:29033"/>
    </cofactor>
</comment>
<dbReference type="PANTHER" id="PTHR10696">
    <property type="entry name" value="GAMMA-BUTYROBETAINE HYDROXYLASE-RELATED"/>
    <property type="match status" value="1"/>
</dbReference>
<dbReference type="Proteomes" id="UP001597183">
    <property type="component" value="Unassembled WGS sequence"/>
</dbReference>
<dbReference type="InterPro" id="IPR050411">
    <property type="entry name" value="AlphaKG_dependent_hydroxylases"/>
</dbReference>
<feature type="domain" description="TauD/TfdA-like" evidence="5">
    <location>
        <begin position="19"/>
        <end position="310"/>
    </location>
</feature>
<keyword evidence="4" id="KW-0045">Antibiotic biosynthesis</keyword>
<dbReference type="EMBL" id="JBHTMK010000053">
    <property type="protein sequence ID" value="MFD1371839.1"/>
    <property type="molecule type" value="Genomic_DNA"/>
</dbReference>
<proteinExistence type="predicted"/>
<comment type="caution">
    <text evidence="6">The sequence shown here is derived from an EMBL/GenBank/DDBJ whole genome shotgun (WGS) entry which is preliminary data.</text>
</comment>
<dbReference type="PANTHER" id="PTHR10696:SF56">
    <property type="entry name" value="TAUD_TFDA-LIKE DOMAIN-CONTAINING PROTEIN"/>
    <property type="match status" value="1"/>
</dbReference>
<keyword evidence="6" id="KW-0223">Dioxygenase</keyword>
<evidence type="ECO:0000313" key="7">
    <source>
        <dbReference type="Proteomes" id="UP001597183"/>
    </source>
</evidence>
<name>A0ABW4AM41_9ACTN</name>
<evidence type="ECO:0000259" key="5">
    <source>
        <dbReference type="Pfam" id="PF02668"/>
    </source>
</evidence>
<dbReference type="RefSeq" id="WP_317786946.1">
    <property type="nucleotide sequence ID" value="NZ_AP028461.1"/>
</dbReference>
<gene>
    <name evidence="6" type="ORF">ACFQ5G_41485</name>
</gene>
<dbReference type="GO" id="GO:0051213">
    <property type="term" value="F:dioxygenase activity"/>
    <property type="evidence" value="ECO:0007669"/>
    <property type="project" value="UniProtKB-KW"/>
</dbReference>
<dbReference type="SUPFAM" id="SSF51197">
    <property type="entry name" value="Clavaminate synthase-like"/>
    <property type="match status" value="1"/>
</dbReference>
<evidence type="ECO:0000256" key="4">
    <source>
        <dbReference type="ARBA" id="ARBA00023194"/>
    </source>
</evidence>
<dbReference type="Gene3D" id="3.60.130.10">
    <property type="entry name" value="Clavaminate synthase-like"/>
    <property type="match status" value="1"/>
</dbReference>